<keyword evidence="5" id="KW-1185">Reference proteome</keyword>
<keyword evidence="1" id="KW-0812">Transmembrane</keyword>
<keyword evidence="1" id="KW-1133">Transmembrane helix</keyword>
<proteinExistence type="predicted"/>
<evidence type="ECO:0000256" key="1">
    <source>
        <dbReference type="SAM" id="Phobius"/>
    </source>
</evidence>
<dbReference type="InterPro" id="IPR018639">
    <property type="entry name" value="DUF2062"/>
</dbReference>
<feature type="transmembrane region" description="Helical" evidence="1">
    <location>
        <begin position="223"/>
        <end position="241"/>
    </location>
</feature>
<keyword evidence="1" id="KW-0472">Membrane</keyword>
<dbReference type="InterPro" id="IPR001173">
    <property type="entry name" value="Glyco_trans_2-like"/>
</dbReference>
<keyword evidence="4" id="KW-0808">Transferase</keyword>
<dbReference type="GO" id="GO:0016740">
    <property type="term" value="F:transferase activity"/>
    <property type="evidence" value="ECO:0007669"/>
    <property type="project" value="UniProtKB-KW"/>
</dbReference>
<sequence>MPTNTNPSESPVLYQVCALIPTYNNQKTLAKVLNEVLMETSNVIVVNDGSTDATASILKSYPQIVLVDYKKNRGKGYALRKGLQVAREMGFDYAITIDSDGQHYADDIPVFLEAIQEQPYPVLLIGNRNMKQEGVPKKSSFGNRFSNFWFWFETGIKLKDTQSGYRVYPIKAIPKKYFTTKFEFEIEVIVRSAWKGIPVKNIPIKVHYDQQDRVSHFRPYKDFFRISVLNTVLVLVMLLYIKPRDFFRNFQRKSIRKFIKEDILESSDSKSIKSLSIALGVFIGISPIWGFQTVSVLFLAVVLKLNKALAFAASNISIPPMIPLILFLSLKIGVLFIPGTVTLSALKEAPFDTIEASLAQYILGSVILATLMAILFGVGSYLVLSLSAKKDK</sequence>
<dbReference type="PANTHER" id="PTHR10859">
    <property type="entry name" value="GLYCOSYL TRANSFERASE"/>
    <property type="match status" value="1"/>
</dbReference>
<comment type="caution">
    <text evidence="4">The sequence shown here is derived from an EMBL/GenBank/DDBJ whole genome shotgun (WGS) entry which is preliminary data.</text>
</comment>
<dbReference type="SUPFAM" id="SSF53448">
    <property type="entry name" value="Nucleotide-diphospho-sugar transferases"/>
    <property type="match status" value="1"/>
</dbReference>
<gene>
    <name evidence="4" type="ORF">GCM10011312_01540</name>
</gene>
<dbReference type="InterPro" id="IPR029044">
    <property type="entry name" value="Nucleotide-diphossugar_trans"/>
</dbReference>
<dbReference type="Pfam" id="PF09835">
    <property type="entry name" value="DUF2062"/>
    <property type="match status" value="1"/>
</dbReference>
<name>A0A8J2Y834_9FLAO</name>
<evidence type="ECO:0000259" key="3">
    <source>
        <dbReference type="Pfam" id="PF09835"/>
    </source>
</evidence>
<evidence type="ECO:0000259" key="2">
    <source>
        <dbReference type="Pfam" id="PF00535"/>
    </source>
</evidence>
<dbReference type="Gene3D" id="3.90.550.10">
    <property type="entry name" value="Spore Coat Polysaccharide Biosynthesis Protein SpsA, Chain A"/>
    <property type="match status" value="1"/>
</dbReference>
<feature type="transmembrane region" description="Helical" evidence="1">
    <location>
        <begin position="358"/>
        <end position="384"/>
    </location>
</feature>
<organism evidence="4 5">
    <name type="scientific">Planktosalinus lacus</name>
    <dbReference type="NCBI Taxonomy" id="1526573"/>
    <lineage>
        <taxon>Bacteria</taxon>
        <taxon>Pseudomonadati</taxon>
        <taxon>Bacteroidota</taxon>
        <taxon>Flavobacteriia</taxon>
        <taxon>Flavobacteriales</taxon>
        <taxon>Flavobacteriaceae</taxon>
        <taxon>Planktosalinus</taxon>
    </lineage>
</organism>
<feature type="transmembrane region" description="Helical" evidence="1">
    <location>
        <begin position="277"/>
        <end position="303"/>
    </location>
</feature>
<feature type="domain" description="Glycosyltransferase 2-like" evidence="2">
    <location>
        <begin position="18"/>
        <end position="174"/>
    </location>
</feature>
<dbReference type="Proteomes" id="UP000652231">
    <property type="component" value="Unassembled WGS sequence"/>
</dbReference>
<dbReference type="GO" id="GO:0006487">
    <property type="term" value="P:protein N-linked glycosylation"/>
    <property type="evidence" value="ECO:0007669"/>
    <property type="project" value="TreeGrafter"/>
</dbReference>
<reference evidence="4" key="1">
    <citation type="journal article" date="2014" name="Int. J. Syst. Evol. Microbiol.">
        <title>Complete genome sequence of Corynebacterium casei LMG S-19264T (=DSM 44701T), isolated from a smear-ripened cheese.</title>
        <authorList>
            <consortium name="US DOE Joint Genome Institute (JGI-PGF)"/>
            <person name="Walter F."/>
            <person name="Albersmeier A."/>
            <person name="Kalinowski J."/>
            <person name="Ruckert C."/>
        </authorList>
    </citation>
    <scope>NUCLEOTIDE SEQUENCE</scope>
    <source>
        <strain evidence="4">CGMCC 1.12924</strain>
    </source>
</reference>
<dbReference type="AlphaFoldDB" id="A0A8J2Y834"/>
<dbReference type="Pfam" id="PF00535">
    <property type="entry name" value="Glycos_transf_2"/>
    <property type="match status" value="1"/>
</dbReference>
<dbReference type="EMBL" id="BMGK01000001">
    <property type="protein sequence ID" value="GGD80939.1"/>
    <property type="molecule type" value="Genomic_DNA"/>
</dbReference>
<dbReference type="PANTHER" id="PTHR10859:SF91">
    <property type="entry name" value="DOLICHYL-PHOSPHATE BETA-GLUCOSYLTRANSFERASE"/>
    <property type="match status" value="1"/>
</dbReference>
<reference evidence="4" key="2">
    <citation type="submission" date="2020-09" db="EMBL/GenBank/DDBJ databases">
        <authorList>
            <person name="Sun Q."/>
            <person name="Zhou Y."/>
        </authorList>
    </citation>
    <scope>NUCLEOTIDE SEQUENCE</scope>
    <source>
        <strain evidence="4">CGMCC 1.12924</strain>
    </source>
</reference>
<dbReference type="CDD" id="cd04179">
    <property type="entry name" value="DPM_DPG-synthase_like"/>
    <property type="match status" value="1"/>
</dbReference>
<evidence type="ECO:0000313" key="4">
    <source>
        <dbReference type="EMBL" id="GGD80939.1"/>
    </source>
</evidence>
<feature type="transmembrane region" description="Helical" evidence="1">
    <location>
        <begin position="324"/>
        <end position="346"/>
    </location>
</feature>
<evidence type="ECO:0000313" key="5">
    <source>
        <dbReference type="Proteomes" id="UP000652231"/>
    </source>
</evidence>
<feature type="domain" description="DUF2062" evidence="3">
    <location>
        <begin position="269"/>
        <end position="390"/>
    </location>
</feature>
<accession>A0A8J2Y834</accession>
<dbReference type="RefSeq" id="WP_188438495.1">
    <property type="nucleotide sequence ID" value="NZ_BMGK01000001.1"/>
</dbReference>
<protein>
    <submittedName>
        <fullName evidence="4">Glycosyl transferase</fullName>
    </submittedName>
</protein>